<sequence length="90" mass="9629">MAKDLSNAANRKKLKKSSFALPEQEKYPIPDIDHARNALARVAQHGSEADCSSADVGARSCIDPTFFVGHGRQRSAGGDPPPPDPKRSST</sequence>
<dbReference type="Pfam" id="PF20223">
    <property type="entry name" value="DUF6582"/>
    <property type="match status" value="1"/>
</dbReference>
<accession>A0ABP8KFY3</accession>
<comment type="caution">
    <text evidence="2">The sequence shown here is derived from an EMBL/GenBank/DDBJ whole genome shotgun (WGS) entry which is preliminary data.</text>
</comment>
<evidence type="ECO:0000313" key="2">
    <source>
        <dbReference type="EMBL" id="GAA4406351.1"/>
    </source>
</evidence>
<name>A0ABP8KFY3_9MICO</name>
<feature type="region of interest" description="Disordered" evidence="1">
    <location>
        <begin position="68"/>
        <end position="90"/>
    </location>
</feature>
<evidence type="ECO:0000313" key="3">
    <source>
        <dbReference type="Proteomes" id="UP001500945"/>
    </source>
</evidence>
<evidence type="ECO:0000256" key="1">
    <source>
        <dbReference type="SAM" id="MobiDB-lite"/>
    </source>
</evidence>
<feature type="region of interest" description="Disordered" evidence="1">
    <location>
        <begin position="1"/>
        <end position="31"/>
    </location>
</feature>
<protein>
    <submittedName>
        <fullName evidence="2">Uncharacterized protein</fullName>
    </submittedName>
</protein>
<organism evidence="2 3">
    <name type="scientific">Fodinibacter luteus</name>
    <dbReference type="NCBI Taxonomy" id="552064"/>
    <lineage>
        <taxon>Bacteria</taxon>
        <taxon>Bacillati</taxon>
        <taxon>Actinomycetota</taxon>
        <taxon>Actinomycetes</taxon>
        <taxon>Micrococcales</taxon>
        <taxon>Intrasporangiaceae</taxon>
        <taxon>Fodinibacter (ex Wang et al. 2009)</taxon>
    </lineage>
</organism>
<dbReference type="EMBL" id="BAABGM010000013">
    <property type="protein sequence ID" value="GAA4406351.1"/>
    <property type="molecule type" value="Genomic_DNA"/>
</dbReference>
<reference evidence="3" key="1">
    <citation type="journal article" date="2019" name="Int. J. Syst. Evol. Microbiol.">
        <title>The Global Catalogue of Microorganisms (GCM) 10K type strain sequencing project: providing services to taxonomists for standard genome sequencing and annotation.</title>
        <authorList>
            <consortium name="The Broad Institute Genomics Platform"/>
            <consortium name="The Broad Institute Genome Sequencing Center for Infectious Disease"/>
            <person name="Wu L."/>
            <person name="Ma J."/>
        </authorList>
    </citation>
    <scope>NUCLEOTIDE SEQUENCE [LARGE SCALE GENOMIC DNA]</scope>
    <source>
        <strain evidence="3">JCM 17809</strain>
    </source>
</reference>
<gene>
    <name evidence="2" type="ORF">GCM10023168_21060</name>
</gene>
<keyword evidence="3" id="KW-1185">Reference proteome</keyword>
<dbReference type="RefSeq" id="WP_345205526.1">
    <property type="nucleotide sequence ID" value="NZ_BAABGM010000013.1"/>
</dbReference>
<dbReference type="Proteomes" id="UP001500945">
    <property type="component" value="Unassembled WGS sequence"/>
</dbReference>
<dbReference type="InterPro" id="IPR046489">
    <property type="entry name" value="DUF6582"/>
</dbReference>
<proteinExistence type="predicted"/>